<dbReference type="Proteomes" id="UP000256952">
    <property type="component" value="Plasmid CBM2613_p"/>
</dbReference>
<feature type="compositionally biased region" description="Basic residues" evidence="1">
    <location>
        <begin position="39"/>
        <end position="49"/>
    </location>
</feature>
<evidence type="ECO:0000313" key="4">
    <source>
        <dbReference type="Proteomes" id="UP000256952"/>
    </source>
</evidence>
<geneLocation type="plasmid" evidence="4">
    <name>cbm2613_p</name>
</geneLocation>
<organism evidence="2 4">
    <name type="scientific">Cupriavidus taiwanensis</name>
    <dbReference type="NCBI Taxonomy" id="164546"/>
    <lineage>
        <taxon>Bacteria</taxon>
        <taxon>Pseudomonadati</taxon>
        <taxon>Pseudomonadota</taxon>
        <taxon>Betaproteobacteria</taxon>
        <taxon>Burkholderiales</taxon>
        <taxon>Burkholderiaceae</taxon>
        <taxon>Cupriavidus</taxon>
    </lineage>
</organism>
<geneLocation type="plasmid" evidence="2">
    <name>CBM2613_p</name>
</geneLocation>
<gene>
    <name evidence="3" type="ORF">CBM2612_P0143</name>
    <name evidence="2" type="ORF">CBM2613_P30032</name>
</gene>
<proteinExistence type="predicted"/>
<evidence type="ECO:0000313" key="2">
    <source>
        <dbReference type="EMBL" id="SOZ74521.1"/>
    </source>
</evidence>
<reference evidence="2" key="1">
    <citation type="submission" date="2018-01" db="EMBL/GenBank/DDBJ databases">
        <authorList>
            <person name="Clerissi C."/>
        </authorList>
    </citation>
    <scope>NUCLEOTIDE SEQUENCE</scope>
    <source>
        <strain evidence="2">Cupriavidus taiwanensis STM 8556</strain>
        <plasmid evidence="2">CBM2613_p</plasmid>
    </source>
</reference>
<dbReference type="EMBL" id="LT976981">
    <property type="protein sequence ID" value="SOZ74521.1"/>
    <property type="molecule type" value="Genomic_DNA"/>
</dbReference>
<sequence>MMALLNSQHQILDSLGAIGPLTSLSSRPSGKAGSGPRAAARRYKLASCI</sequence>
<feature type="region of interest" description="Disordered" evidence="1">
    <location>
        <begin position="25"/>
        <end position="49"/>
    </location>
</feature>
<evidence type="ECO:0000256" key="1">
    <source>
        <dbReference type="SAM" id="MobiDB-lite"/>
    </source>
</evidence>
<evidence type="ECO:0000313" key="3">
    <source>
        <dbReference type="EMBL" id="SPD48798.1"/>
    </source>
</evidence>
<reference evidence="3 4" key="2">
    <citation type="submission" date="2018-01" db="EMBL/GenBank/DDBJ databases">
        <authorList>
            <person name="Gaut B.S."/>
            <person name="Morton B.R."/>
            <person name="Clegg M.T."/>
            <person name="Duvall M.R."/>
        </authorList>
    </citation>
    <scope>NUCLEOTIDE SEQUENCE [LARGE SCALE GENOMIC DNA]</scope>
    <source>
        <strain evidence="3">Cupriavidus taiwanensis STM 8555</strain>
        <plasmid evidence="3">I</plasmid>
        <plasmid evidence="4">Plasmid cbm2613_p</plasmid>
    </source>
</reference>
<keyword evidence="2" id="KW-0614">Plasmid</keyword>
<geneLocation type="plasmid" evidence="3">
    <name>I</name>
</geneLocation>
<protein>
    <submittedName>
        <fullName evidence="2">Uncharacterized protein</fullName>
    </submittedName>
</protein>
<dbReference type="EMBL" id="LT984809">
    <property type="protein sequence ID" value="SPD48798.1"/>
    <property type="molecule type" value="Genomic_DNA"/>
</dbReference>
<dbReference type="AlphaFoldDB" id="A0A375ECW5"/>
<accession>A0A375ECW5</accession>
<name>A0A375ECW5_9BURK</name>